<dbReference type="Pfam" id="PF07496">
    <property type="entry name" value="zf-CW"/>
    <property type="match status" value="1"/>
</dbReference>
<feature type="region of interest" description="Disordered" evidence="4">
    <location>
        <begin position="319"/>
        <end position="382"/>
    </location>
</feature>
<dbReference type="InterPro" id="IPR055300">
    <property type="entry name" value="CWZF3/5/7"/>
</dbReference>
<name>A0ABS8TIC1_DATST</name>
<keyword evidence="1" id="KW-0479">Metal-binding</keyword>
<evidence type="ECO:0000256" key="3">
    <source>
        <dbReference type="ARBA" id="ARBA00022833"/>
    </source>
</evidence>
<feature type="compositionally biased region" description="Basic and acidic residues" evidence="4">
    <location>
        <begin position="336"/>
        <end position="352"/>
    </location>
</feature>
<feature type="domain" description="CW-type" evidence="5">
    <location>
        <begin position="198"/>
        <end position="251"/>
    </location>
</feature>
<dbReference type="Gene3D" id="3.30.40.100">
    <property type="match status" value="1"/>
</dbReference>
<evidence type="ECO:0000313" key="6">
    <source>
        <dbReference type="EMBL" id="MCD7471267.1"/>
    </source>
</evidence>
<keyword evidence="2" id="KW-0863">Zinc-finger</keyword>
<proteinExistence type="predicted"/>
<feature type="compositionally biased region" description="Basic and acidic residues" evidence="4">
    <location>
        <begin position="363"/>
        <end position="382"/>
    </location>
</feature>
<dbReference type="PROSITE" id="PS51050">
    <property type="entry name" value="ZF_CW"/>
    <property type="match status" value="1"/>
</dbReference>
<feature type="compositionally biased region" description="Basic residues" evidence="4">
    <location>
        <begin position="325"/>
        <end position="335"/>
    </location>
</feature>
<sequence>MRNFKAFCPIFQKDFEGLISAENLGPKFGVYGTSILSPVKSVQECNQVAENLGPKFGVYGTSLPTYQRFPSILFPIKSVQECNQVSIIRSLNWVGSDRMAWETTDSPMTIVHTITSFLVALLSPLHDNLLTLCRNKTLYHHQKNASYKADERVVSHKPYQPRMPHKEKQSFECKKKLTEHQPSSKELISGDEPPVSPFIVEENWIRCDKCHKWRLLPYGTKLEQLSESWLCSMLNWLPGMNHCDISKEDTTRALHALYQILILNNLQNSGGKGSIDVKAHYGREIYVKKRKLRVQDYLMTEQYNGDHLGDSDANAIERKASGGFRKQKRSKVFQTKKKESSTSKSKGEEKSRMRGTVTRITRGVKDSPPIDRRRRTIEREHQTKKYKLKLQSQAEFGMIPKQV</sequence>
<dbReference type="Proteomes" id="UP000823775">
    <property type="component" value="Unassembled WGS sequence"/>
</dbReference>
<evidence type="ECO:0000256" key="4">
    <source>
        <dbReference type="SAM" id="MobiDB-lite"/>
    </source>
</evidence>
<evidence type="ECO:0000259" key="5">
    <source>
        <dbReference type="PROSITE" id="PS51050"/>
    </source>
</evidence>
<reference evidence="6 7" key="1">
    <citation type="journal article" date="2021" name="BMC Genomics">
        <title>Datura genome reveals duplications of psychoactive alkaloid biosynthetic genes and high mutation rate following tissue culture.</title>
        <authorList>
            <person name="Rajewski A."/>
            <person name="Carter-House D."/>
            <person name="Stajich J."/>
            <person name="Litt A."/>
        </authorList>
    </citation>
    <scope>NUCLEOTIDE SEQUENCE [LARGE SCALE GENOMIC DNA]</scope>
    <source>
        <strain evidence="6">AR-01</strain>
    </source>
</reference>
<dbReference type="PANTHER" id="PTHR46524">
    <property type="entry name" value="CW-TYPE ZINC FINGER"/>
    <property type="match status" value="1"/>
</dbReference>
<gene>
    <name evidence="6" type="ORF">HAX54_011601</name>
</gene>
<keyword evidence="7" id="KW-1185">Reference proteome</keyword>
<comment type="caution">
    <text evidence="6">The sequence shown here is derived from an EMBL/GenBank/DDBJ whole genome shotgun (WGS) entry which is preliminary data.</text>
</comment>
<evidence type="ECO:0000256" key="2">
    <source>
        <dbReference type="ARBA" id="ARBA00022771"/>
    </source>
</evidence>
<protein>
    <recommendedName>
        <fullName evidence="5">CW-type domain-containing protein</fullName>
    </recommendedName>
</protein>
<dbReference type="EMBL" id="JACEIK010001662">
    <property type="protein sequence ID" value="MCD7471267.1"/>
    <property type="molecule type" value="Genomic_DNA"/>
</dbReference>
<evidence type="ECO:0000313" key="7">
    <source>
        <dbReference type="Proteomes" id="UP000823775"/>
    </source>
</evidence>
<dbReference type="PANTHER" id="PTHR46524:SF12">
    <property type="entry name" value="CW-TYPE DOMAIN-CONTAINING PROTEIN"/>
    <property type="match status" value="1"/>
</dbReference>
<organism evidence="6 7">
    <name type="scientific">Datura stramonium</name>
    <name type="common">Jimsonweed</name>
    <name type="synonym">Common thornapple</name>
    <dbReference type="NCBI Taxonomy" id="4076"/>
    <lineage>
        <taxon>Eukaryota</taxon>
        <taxon>Viridiplantae</taxon>
        <taxon>Streptophyta</taxon>
        <taxon>Embryophyta</taxon>
        <taxon>Tracheophyta</taxon>
        <taxon>Spermatophyta</taxon>
        <taxon>Magnoliopsida</taxon>
        <taxon>eudicotyledons</taxon>
        <taxon>Gunneridae</taxon>
        <taxon>Pentapetalae</taxon>
        <taxon>asterids</taxon>
        <taxon>lamiids</taxon>
        <taxon>Solanales</taxon>
        <taxon>Solanaceae</taxon>
        <taxon>Solanoideae</taxon>
        <taxon>Datureae</taxon>
        <taxon>Datura</taxon>
    </lineage>
</organism>
<evidence type="ECO:0000256" key="1">
    <source>
        <dbReference type="ARBA" id="ARBA00022723"/>
    </source>
</evidence>
<keyword evidence="3" id="KW-0862">Zinc</keyword>
<dbReference type="InterPro" id="IPR011124">
    <property type="entry name" value="Znf_CW"/>
</dbReference>
<accession>A0ABS8TIC1</accession>